<reference evidence="2" key="1">
    <citation type="journal article" date="2012" name="Nat. Biotechnol.">
        <title>Reference genome sequence of the model plant Setaria.</title>
        <authorList>
            <person name="Bennetzen J.L."/>
            <person name="Schmutz J."/>
            <person name="Wang H."/>
            <person name="Percifield R."/>
            <person name="Hawkins J."/>
            <person name="Pontaroli A.C."/>
            <person name="Estep M."/>
            <person name="Feng L."/>
            <person name="Vaughn J.N."/>
            <person name="Grimwood J."/>
            <person name="Jenkins J."/>
            <person name="Barry K."/>
            <person name="Lindquist E."/>
            <person name="Hellsten U."/>
            <person name="Deshpande S."/>
            <person name="Wang X."/>
            <person name="Wu X."/>
            <person name="Mitros T."/>
            <person name="Triplett J."/>
            <person name="Yang X."/>
            <person name="Ye C.Y."/>
            <person name="Mauro-Herrera M."/>
            <person name="Wang L."/>
            <person name="Li P."/>
            <person name="Sharma M."/>
            <person name="Sharma R."/>
            <person name="Ronald P.C."/>
            <person name="Panaud O."/>
            <person name="Kellogg E.A."/>
            <person name="Brutnell T.P."/>
            <person name="Doust A.N."/>
            <person name="Tuskan G.A."/>
            <person name="Rokhsar D."/>
            <person name="Devos K.M."/>
        </authorList>
    </citation>
    <scope>NUCLEOTIDE SEQUENCE [LARGE SCALE GENOMIC DNA]</scope>
    <source>
        <strain evidence="2">cv. Yugu1</strain>
    </source>
</reference>
<sequence length="73" mass="7828">MIDDTPIHAEQRVGNNGCLKELMSIPLARRERGLPTVISAGNGMPSTVTVSVVSEPTAHVTTDCYHQATDCFS</sequence>
<dbReference type="Proteomes" id="UP000004995">
    <property type="component" value="Unassembled WGS sequence"/>
</dbReference>
<dbReference type="InParanoid" id="K3ZKS5"/>
<proteinExistence type="predicted"/>
<dbReference type="EnsemblPlants" id="KQK93364">
    <property type="protein sequence ID" value="KQK93364"/>
    <property type="gene ID" value="SETIT_027181mg"/>
</dbReference>
<organism evidence="1 2">
    <name type="scientific">Setaria italica</name>
    <name type="common">Foxtail millet</name>
    <name type="synonym">Panicum italicum</name>
    <dbReference type="NCBI Taxonomy" id="4555"/>
    <lineage>
        <taxon>Eukaryota</taxon>
        <taxon>Viridiplantae</taxon>
        <taxon>Streptophyta</taxon>
        <taxon>Embryophyta</taxon>
        <taxon>Tracheophyta</taxon>
        <taxon>Spermatophyta</taxon>
        <taxon>Magnoliopsida</taxon>
        <taxon>Liliopsida</taxon>
        <taxon>Poales</taxon>
        <taxon>Poaceae</taxon>
        <taxon>PACMAD clade</taxon>
        <taxon>Panicoideae</taxon>
        <taxon>Panicodae</taxon>
        <taxon>Paniceae</taxon>
        <taxon>Cenchrinae</taxon>
        <taxon>Setaria</taxon>
    </lineage>
</organism>
<dbReference type="AlphaFoldDB" id="K3ZKS5"/>
<accession>K3ZKS5</accession>
<evidence type="ECO:0000313" key="2">
    <source>
        <dbReference type="Proteomes" id="UP000004995"/>
    </source>
</evidence>
<dbReference type="HOGENOM" id="CLU_2709531_0_0_1"/>
<dbReference type="Gramene" id="KQK93364">
    <property type="protein sequence ID" value="KQK93364"/>
    <property type="gene ID" value="SETIT_027181mg"/>
</dbReference>
<evidence type="ECO:0000313" key="1">
    <source>
        <dbReference type="EnsemblPlants" id="KQK93364"/>
    </source>
</evidence>
<name>K3ZKS5_SETIT</name>
<keyword evidence="2" id="KW-1185">Reference proteome</keyword>
<dbReference type="EMBL" id="AGNK02004604">
    <property type="status" value="NOT_ANNOTATED_CDS"/>
    <property type="molecule type" value="Genomic_DNA"/>
</dbReference>
<protein>
    <submittedName>
        <fullName evidence="1">Uncharacterized protein</fullName>
    </submittedName>
</protein>
<reference evidence="1" key="2">
    <citation type="submission" date="2018-08" db="UniProtKB">
        <authorList>
            <consortium name="EnsemblPlants"/>
        </authorList>
    </citation>
    <scope>IDENTIFICATION</scope>
    <source>
        <strain evidence="1">Yugu1</strain>
    </source>
</reference>